<feature type="compositionally biased region" description="Polar residues" evidence="8">
    <location>
        <begin position="32"/>
        <end position="51"/>
    </location>
</feature>
<dbReference type="OrthoDB" id="9812878at2"/>
<dbReference type="PANTHER" id="PTHR30429:SF0">
    <property type="entry name" value="METHIONINE-BINDING LIPOPROTEIN METQ"/>
    <property type="match status" value="1"/>
</dbReference>
<evidence type="ECO:0000256" key="4">
    <source>
        <dbReference type="ARBA" id="ARBA00023139"/>
    </source>
</evidence>
<proteinExistence type="inferred from homology"/>
<evidence type="ECO:0000256" key="7">
    <source>
        <dbReference type="PIRSR" id="PIRSR002854-1"/>
    </source>
</evidence>
<name>W4V3B2_9FIRM</name>
<keyword evidence="2" id="KW-0732">Signal</keyword>
<dbReference type="Gene3D" id="3.40.190.10">
    <property type="entry name" value="Periplasmic binding protein-like II"/>
    <property type="match status" value="2"/>
</dbReference>
<dbReference type="PANTHER" id="PTHR30429">
    <property type="entry name" value="D-METHIONINE-BINDING LIPOPROTEIN METQ"/>
    <property type="match status" value="1"/>
</dbReference>
<evidence type="ECO:0000256" key="1">
    <source>
        <dbReference type="ARBA" id="ARBA00004635"/>
    </source>
</evidence>
<evidence type="ECO:0000256" key="3">
    <source>
        <dbReference type="ARBA" id="ARBA00023136"/>
    </source>
</evidence>
<comment type="similarity">
    <text evidence="6">Belongs to the nlpA lipoprotein family.</text>
</comment>
<protein>
    <recommendedName>
        <fullName evidence="6">Lipoprotein</fullName>
    </recommendedName>
</protein>
<dbReference type="STRING" id="1294263.JCM21531_1320"/>
<dbReference type="RefSeq" id="WP_038287782.1">
    <property type="nucleotide sequence ID" value="NZ_BAVR01000011.1"/>
</dbReference>
<feature type="lipid moiety-binding region" description="S-diacylglycerol cysteine" evidence="7">
    <location>
        <position position="23"/>
    </location>
</feature>
<comment type="caution">
    <text evidence="9">The sequence shown here is derived from an EMBL/GenBank/DDBJ whole genome shotgun (WGS) entry which is preliminary data.</text>
</comment>
<keyword evidence="4" id="KW-0564">Palmitate</keyword>
<gene>
    <name evidence="9" type="ORF">JCM21531_1320</name>
</gene>
<dbReference type="GO" id="GO:0016020">
    <property type="term" value="C:membrane"/>
    <property type="evidence" value="ECO:0007669"/>
    <property type="project" value="UniProtKB-SubCell"/>
</dbReference>
<keyword evidence="5 6" id="KW-0449">Lipoprotein</keyword>
<keyword evidence="3" id="KW-0472">Membrane</keyword>
<feature type="region of interest" description="Disordered" evidence="8">
    <location>
        <begin position="31"/>
        <end position="51"/>
    </location>
</feature>
<evidence type="ECO:0000256" key="5">
    <source>
        <dbReference type="ARBA" id="ARBA00023288"/>
    </source>
</evidence>
<evidence type="ECO:0000256" key="8">
    <source>
        <dbReference type="SAM" id="MobiDB-lite"/>
    </source>
</evidence>
<dbReference type="AlphaFoldDB" id="W4V3B2"/>
<accession>W4V3B2</accession>
<dbReference type="SUPFAM" id="SSF53850">
    <property type="entry name" value="Periplasmic binding protein-like II"/>
    <property type="match status" value="1"/>
</dbReference>
<dbReference type="Pfam" id="PF03180">
    <property type="entry name" value="Lipoprotein_9"/>
    <property type="match status" value="1"/>
</dbReference>
<comment type="subcellular location">
    <subcellularLocation>
        <location evidence="1">Membrane</location>
        <topology evidence="1">Lipid-anchor</topology>
    </subcellularLocation>
</comment>
<evidence type="ECO:0000313" key="9">
    <source>
        <dbReference type="EMBL" id="GAE87915.1"/>
    </source>
</evidence>
<evidence type="ECO:0000256" key="2">
    <source>
        <dbReference type="ARBA" id="ARBA00022729"/>
    </source>
</evidence>
<dbReference type="InterPro" id="IPR004872">
    <property type="entry name" value="Lipoprotein_NlpA"/>
</dbReference>
<dbReference type="Proteomes" id="UP000019109">
    <property type="component" value="Unassembled WGS sequence"/>
</dbReference>
<evidence type="ECO:0000256" key="6">
    <source>
        <dbReference type="PIRNR" id="PIRNR002854"/>
    </source>
</evidence>
<dbReference type="EMBL" id="BAVR01000011">
    <property type="protein sequence ID" value="GAE87915.1"/>
    <property type="molecule type" value="Genomic_DNA"/>
</dbReference>
<dbReference type="PIRSF" id="PIRSF002854">
    <property type="entry name" value="MetQ"/>
    <property type="match status" value="1"/>
</dbReference>
<dbReference type="PROSITE" id="PS51257">
    <property type="entry name" value="PROKAR_LIPOPROTEIN"/>
    <property type="match status" value="1"/>
</dbReference>
<sequence>MKKHNVILIIFTLILALSFLTGCGKGGDSKKSTVSSDIPTSDNNANPSPSKETITIKGIADLVPHSELIEFVAPKLEEQGIIVKLVATAADNTTNEKLAKGEIDFNFFQHEPYLKEWNEVNGYNLVNAGDIHVEPITAYSDKYSSKEDIPDNAVVAIPNDGTNEYRALRILEENGFIKLNPETATSLSASVSDIAEYLRPIEIVELDSAQIIPTKDDYDFFITNTNKALEAKITSAKLFSEGNDSPYANIIAVREEDLNNPAIVALVKALQSEDVRKYITDTYNGAVIPAKLDN</sequence>
<keyword evidence="10" id="KW-1185">Reference proteome</keyword>
<reference evidence="9" key="1">
    <citation type="journal article" date="2014" name="Genome Announc.">
        <title>Draft Genome Sequence of Clostridium straminisolvens Strain JCM 21531T, Isolated from a Cellulose-Degrading Bacterial Community.</title>
        <authorList>
            <person name="Yuki M."/>
            <person name="Oshima K."/>
            <person name="Suda W."/>
            <person name="Sakamoto M."/>
            <person name="Kitamura K."/>
            <person name="Iida T."/>
            <person name="Hattori M."/>
            <person name="Ohkuma M."/>
        </authorList>
    </citation>
    <scope>NUCLEOTIDE SEQUENCE [LARGE SCALE GENOMIC DNA]</scope>
    <source>
        <strain evidence="9">JCM 21531</strain>
    </source>
</reference>
<organism evidence="9 10">
    <name type="scientific">Acetivibrio straminisolvens JCM 21531</name>
    <dbReference type="NCBI Taxonomy" id="1294263"/>
    <lineage>
        <taxon>Bacteria</taxon>
        <taxon>Bacillati</taxon>
        <taxon>Bacillota</taxon>
        <taxon>Clostridia</taxon>
        <taxon>Eubacteriales</taxon>
        <taxon>Oscillospiraceae</taxon>
        <taxon>Acetivibrio</taxon>
    </lineage>
</organism>
<evidence type="ECO:0000313" key="10">
    <source>
        <dbReference type="Proteomes" id="UP000019109"/>
    </source>
</evidence>